<comment type="caution">
    <text evidence="9">The sequence shown here is derived from an EMBL/GenBank/DDBJ whole genome shotgun (WGS) entry which is preliminary data.</text>
</comment>
<keyword evidence="4" id="KW-0249">Electron transport</keyword>
<feature type="binding site" description="axial binding residue" evidence="6">
    <location>
        <position position="53"/>
    </location>
    <ligand>
        <name>heme c</name>
        <dbReference type="ChEBI" id="CHEBI:61717"/>
        <label>1</label>
    </ligand>
    <ligandPart>
        <name>Fe</name>
        <dbReference type="ChEBI" id="CHEBI:18248"/>
    </ligandPart>
</feature>
<evidence type="ECO:0000256" key="3">
    <source>
        <dbReference type="ARBA" id="ARBA00022723"/>
    </source>
</evidence>
<feature type="binding site" description="axial binding residue" evidence="6">
    <location>
        <position position="65"/>
    </location>
    <ligand>
        <name>heme c</name>
        <dbReference type="ChEBI" id="CHEBI:61717"/>
        <label>1</label>
    </ligand>
    <ligandPart>
        <name>Fe</name>
        <dbReference type="ChEBI" id="CHEBI:18248"/>
    </ligandPart>
</feature>
<feature type="chain" id="PRO_5008600652" evidence="7">
    <location>
        <begin position="20"/>
        <end position="138"/>
    </location>
</feature>
<dbReference type="RefSeq" id="WP_066853178.1">
    <property type="nucleotide sequence ID" value="NZ_JXMS01000006.1"/>
</dbReference>
<keyword evidence="10" id="KW-1185">Reference proteome</keyword>
<comment type="cofactor">
    <cofactor evidence="6">
        <name>heme c</name>
        <dbReference type="ChEBI" id="CHEBI:61717"/>
    </cofactor>
    <text evidence="6">Binds 4 heme c groups covalently per monomer.</text>
</comment>
<dbReference type="EMBL" id="JXMS01000006">
    <property type="protein sequence ID" value="OBQ54824.1"/>
    <property type="molecule type" value="Genomic_DNA"/>
</dbReference>
<feature type="binding site" description="axial binding residue" evidence="6">
    <location>
        <position position="112"/>
    </location>
    <ligand>
        <name>heme c</name>
        <dbReference type="ChEBI" id="CHEBI:61717"/>
        <label>1</label>
    </ligand>
    <ligandPart>
        <name>Fe</name>
        <dbReference type="ChEBI" id="CHEBI:18248"/>
    </ligandPart>
</feature>
<dbReference type="InterPro" id="IPR002322">
    <property type="entry name" value="Cyt_c_III"/>
</dbReference>
<evidence type="ECO:0000256" key="6">
    <source>
        <dbReference type="PIRSR" id="PIRSR602322-1"/>
    </source>
</evidence>
<organism evidence="9 10">
    <name type="scientific">Halodesulfovibrio spirochaetisodalis</name>
    <dbReference type="NCBI Taxonomy" id="1560234"/>
    <lineage>
        <taxon>Bacteria</taxon>
        <taxon>Pseudomonadati</taxon>
        <taxon>Thermodesulfobacteriota</taxon>
        <taxon>Desulfovibrionia</taxon>
        <taxon>Desulfovibrionales</taxon>
        <taxon>Desulfovibrionaceae</taxon>
        <taxon>Halodesulfovibrio</taxon>
    </lineage>
</organism>
<keyword evidence="5 6" id="KW-0408">Iron</keyword>
<gene>
    <name evidence="9" type="ORF">SP90_04890</name>
</gene>
<keyword evidence="1" id="KW-0813">Transport</keyword>
<dbReference type="Pfam" id="PF02085">
    <property type="entry name" value="Cytochrom_CIII"/>
    <property type="match status" value="1"/>
</dbReference>
<dbReference type="GO" id="GO:0020037">
    <property type="term" value="F:heme binding"/>
    <property type="evidence" value="ECO:0007669"/>
    <property type="project" value="InterPro"/>
</dbReference>
<dbReference type="CDD" id="cd08168">
    <property type="entry name" value="Cytochrom_C3"/>
    <property type="match status" value="1"/>
</dbReference>
<feature type="binding site" description="axial binding residue" evidence="6">
    <location>
        <position position="131"/>
    </location>
    <ligand>
        <name>heme c</name>
        <dbReference type="ChEBI" id="CHEBI:61717"/>
        <label>1</label>
    </ligand>
    <ligandPart>
        <name>Fe</name>
        <dbReference type="ChEBI" id="CHEBI:18248"/>
    </ligandPart>
</feature>
<evidence type="ECO:0000256" key="7">
    <source>
        <dbReference type="SAM" id="SignalP"/>
    </source>
</evidence>
<dbReference type="InterPro" id="IPR020942">
    <property type="entry name" value="Cyt_c_III_dom"/>
</dbReference>
<sequence length="138" mass="14893">MLHRYLVPSVPLIISLFFAAVCIAAAQKAPQEPVIIGVPAGAKIKKPKVMFPHAAHAALQCEACHHMLKEKPDVYSCSSKGCHDLGNPTSSKERKSIMYFRNAFHANSLVSCNGCHKSLKKAGKPAGPTSCKKCHTVK</sequence>
<protein>
    <submittedName>
        <fullName evidence="9">Cytochrome C</fullName>
    </submittedName>
</protein>
<keyword evidence="7" id="KW-0732">Signal</keyword>
<feature type="binding site" description="covalent" evidence="6">
    <location>
        <position position="64"/>
    </location>
    <ligand>
        <name>heme c</name>
        <dbReference type="ChEBI" id="CHEBI:61717"/>
        <label>1</label>
    </ligand>
</feature>
<name>A0A1B7XH31_9BACT</name>
<accession>A0A1B7XH31</accession>
<dbReference type="AlphaFoldDB" id="A0A1B7XH31"/>
<dbReference type="PATRIC" id="fig|1560234.3.peg.2939"/>
<proteinExistence type="predicted"/>
<feature type="binding site" description="axial binding residue" evidence="6">
    <location>
        <position position="77"/>
    </location>
    <ligand>
        <name>heme c</name>
        <dbReference type="ChEBI" id="CHEBI:61717"/>
        <label>1</label>
    </ligand>
    <ligandPart>
        <name>Fe</name>
        <dbReference type="ChEBI" id="CHEBI:18248"/>
    </ligandPart>
</feature>
<dbReference type="InterPro" id="IPR036280">
    <property type="entry name" value="Multihaem_cyt_sf"/>
</dbReference>
<evidence type="ECO:0000259" key="8">
    <source>
        <dbReference type="Pfam" id="PF02085"/>
    </source>
</evidence>
<feature type="domain" description="Class III cytochrome C" evidence="8">
    <location>
        <begin position="38"/>
        <end position="135"/>
    </location>
</feature>
<feature type="binding site" description="axial binding residue" evidence="6">
    <location>
        <position position="116"/>
    </location>
    <ligand>
        <name>heme c</name>
        <dbReference type="ChEBI" id="CHEBI:61717"/>
        <label>1</label>
    </ligand>
    <ligandPart>
        <name>Fe</name>
        <dbReference type="ChEBI" id="CHEBI:18248"/>
    </ligandPart>
</feature>
<feature type="binding site" description="axial binding residue" evidence="6">
    <location>
        <position position="83"/>
    </location>
    <ligand>
        <name>heme c</name>
        <dbReference type="ChEBI" id="CHEBI:61717"/>
        <label>1</label>
    </ligand>
    <ligandPart>
        <name>Fe</name>
        <dbReference type="ChEBI" id="CHEBI:18248"/>
    </ligandPart>
</feature>
<dbReference type="Gene3D" id="3.90.10.10">
    <property type="entry name" value="Cytochrome C3"/>
    <property type="match status" value="1"/>
</dbReference>
<dbReference type="Proteomes" id="UP000091979">
    <property type="component" value="Unassembled WGS sequence"/>
</dbReference>
<evidence type="ECO:0000256" key="2">
    <source>
        <dbReference type="ARBA" id="ARBA00022617"/>
    </source>
</evidence>
<feature type="binding site" description="axial binding residue" evidence="6">
    <location>
        <position position="56"/>
    </location>
    <ligand>
        <name>heme c</name>
        <dbReference type="ChEBI" id="CHEBI:61717"/>
        <label>1</label>
    </ligand>
    <ligandPart>
        <name>Fe</name>
        <dbReference type="ChEBI" id="CHEBI:18248"/>
    </ligandPart>
</feature>
<feature type="binding site" description="axial binding residue" evidence="6">
    <location>
        <position position="134"/>
    </location>
    <ligand>
        <name>heme c</name>
        <dbReference type="ChEBI" id="CHEBI:61717"/>
        <label>1</label>
    </ligand>
    <ligandPart>
        <name>Fe</name>
        <dbReference type="ChEBI" id="CHEBI:18248"/>
    </ligandPart>
</feature>
<keyword evidence="3 6" id="KW-0479">Metal-binding</keyword>
<feature type="binding site" description="axial binding residue" evidence="6">
    <location>
        <position position="115"/>
    </location>
    <ligand>
        <name>heme c</name>
        <dbReference type="ChEBI" id="CHEBI:61717"/>
        <label>1</label>
    </ligand>
    <ligandPart>
        <name>Fe</name>
        <dbReference type="ChEBI" id="CHEBI:18248"/>
    </ligandPart>
</feature>
<dbReference type="STRING" id="1560234.SP90_04890"/>
<dbReference type="OrthoDB" id="5418612at2"/>
<reference evidence="9 10" key="1">
    <citation type="submission" date="2015-01" db="EMBL/GenBank/DDBJ databases">
        <title>Desulfovibrio sp. JC271 draft genome sequence.</title>
        <authorList>
            <person name="Shivani Y."/>
            <person name="Subhash Y."/>
            <person name="Sasikala C."/>
            <person name="Ramana C.V."/>
        </authorList>
    </citation>
    <scope>NUCLEOTIDE SEQUENCE [LARGE SCALE GENOMIC DNA]</scope>
    <source>
        <strain evidence="9 10">JC271</strain>
    </source>
</reference>
<evidence type="ECO:0000256" key="5">
    <source>
        <dbReference type="ARBA" id="ARBA00023004"/>
    </source>
</evidence>
<feature type="binding site" description="axial binding residue" evidence="6">
    <location>
        <position position="135"/>
    </location>
    <ligand>
        <name>heme c</name>
        <dbReference type="ChEBI" id="CHEBI:61717"/>
        <label>1</label>
    </ligand>
    <ligandPart>
        <name>Fe</name>
        <dbReference type="ChEBI" id="CHEBI:18248"/>
    </ligandPart>
</feature>
<evidence type="ECO:0000313" key="10">
    <source>
        <dbReference type="Proteomes" id="UP000091979"/>
    </source>
</evidence>
<dbReference type="GO" id="GO:0046872">
    <property type="term" value="F:metal ion binding"/>
    <property type="evidence" value="ECO:0007669"/>
    <property type="project" value="UniProtKB-KW"/>
</dbReference>
<evidence type="ECO:0000256" key="4">
    <source>
        <dbReference type="ARBA" id="ARBA00022982"/>
    </source>
</evidence>
<dbReference type="GO" id="GO:0009055">
    <property type="term" value="F:electron transfer activity"/>
    <property type="evidence" value="ECO:0007669"/>
    <property type="project" value="InterPro"/>
</dbReference>
<dbReference type="SUPFAM" id="SSF48695">
    <property type="entry name" value="Multiheme cytochromes"/>
    <property type="match status" value="1"/>
</dbReference>
<evidence type="ECO:0000256" key="1">
    <source>
        <dbReference type="ARBA" id="ARBA00022448"/>
    </source>
</evidence>
<feature type="binding site" description="axial binding residue" evidence="6">
    <location>
        <position position="82"/>
    </location>
    <ligand>
        <name>heme c</name>
        <dbReference type="ChEBI" id="CHEBI:61717"/>
        <label>1</label>
    </ligand>
    <ligandPart>
        <name>Fe</name>
        <dbReference type="ChEBI" id="CHEBI:18248"/>
    </ligandPart>
</feature>
<evidence type="ECO:0000313" key="9">
    <source>
        <dbReference type="EMBL" id="OBQ54824.1"/>
    </source>
</evidence>
<feature type="binding site" description="axial binding residue" evidence="6">
    <location>
        <position position="66"/>
    </location>
    <ligand>
        <name>heme c</name>
        <dbReference type="ChEBI" id="CHEBI:61717"/>
        <label>1</label>
    </ligand>
    <ligandPart>
        <name>Fe</name>
        <dbReference type="ChEBI" id="CHEBI:18248"/>
    </ligandPart>
</feature>
<feature type="signal peptide" evidence="7">
    <location>
        <begin position="1"/>
        <end position="19"/>
    </location>
</feature>
<keyword evidence="2 6" id="KW-0349">Heme</keyword>
<feature type="binding site" description="axial binding residue" evidence="6">
    <location>
        <position position="61"/>
    </location>
    <ligand>
        <name>heme c</name>
        <dbReference type="ChEBI" id="CHEBI:61717"/>
        <label>1</label>
    </ligand>
    <ligandPart>
        <name>Fe</name>
        <dbReference type="ChEBI" id="CHEBI:18248"/>
    </ligandPart>
</feature>
<dbReference type="PRINTS" id="PR00609">
    <property type="entry name" value="CYTOCHROMEC3"/>
</dbReference>